<keyword evidence="5 7" id="KW-1133">Transmembrane helix</keyword>
<sequence>MRISMHAFRLYLLEIVMLILSLIYITPLIIMVLTSLKTSGEADAFNLKWPTKWMFSNYVDIFEKANLVRSLLNSVFITVTTLVIVIVFSSMAAFIIARVSNKRTKSIYYLFSMGLFVPLFLITTIAVNKFLHINGTYLGIILVYVSTTLSWSVFLYTGFIKGIPRELDESAIVEGCGSVKLFFRIIFPLLLPVTATNVIVLAITIWNDFLLPLFLLNNSKQWTITLSIYGFFGQYSRDWNLVCAVLVVTLAPITILYFSFQKYVIEGMTAGAVKG</sequence>
<dbReference type="PROSITE" id="PS50928">
    <property type="entry name" value="ABC_TM1"/>
    <property type="match status" value="1"/>
</dbReference>
<keyword evidence="4 7" id="KW-0812">Transmembrane</keyword>
<dbReference type="Pfam" id="PF00528">
    <property type="entry name" value="BPD_transp_1"/>
    <property type="match status" value="1"/>
</dbReference>
<comment type="subcellular location">
    <subcellularLocation>
        <location evidence="1 7">Cell membrane</location>
        <topology evidence="1 7">Multi-pass membrane protein</topology>
    </subcellularLocation>
</comment>
<proteinExistence type="inferred from homology"/>
<feature type="transmembrane region" description="Helical" evidence="7">
    <location>
        <begin position="137"/>
        <end position="160"/>
    </location>
</feature>
<dbReference type="GO" id="GO:0005886">
    <property type="term" value="C:plasma membrane"/>
    <property type="evidence" value="ECO:0007669"/>
    <property type="project" value="UniProtKB-SubCell"/>
</dbReference>
<evidence type="ECO:0000256" key="5">
    <source>
        <dbReference type="ARBA" id="ARBA00022989"/>
    </source>
</evidence>
<dbReference type="InterPro" id="IPR035906">
    <property type="entry name" value="MetI-like_sf"/>
</dbReference>
<evidence type="ECO:0000256" key="2">
    <source>
        <dbReference type="ARBA" id="ARBA00022448"/>
    </source>
</evidence>
<evidence type="ECO:0000256" key="1">
    <source>
        <dbReference type="ARBA" id="ARBA00004651"/>
    </source>
</evidence>
<evidence type="ECO:0000256" key="4">
    <source>
        <dbReference type="ARBA" id="ARBA00022692"/>
    </source>
</evidence>
<reference evidence="10" key="1">
    <citation type="submission" date="2018-11" db="EMBL/GenBank/DDBJ databases">
        <title>Complete genome sequence of Paenibacillus sp. ML311-T8.</title>
        <authorList>
            <person name="Nam Y.-D."/>
            <person name="Kang J."/>
            <person name="Chung W.-H."/>
            <person name="Park Y.S."/>
        </authorList>
    </citation>
    <scope>NUCLEOTIDE SEQUENCE [LARGE SCALE GENOMIC DNA]</scope>
    <source>
        <strain evidence="10">ML311-T8</strain>
    </source>
</reference>
<gene>
    <name evidence="9" type="ORF">EHS13_09505</name>
</gene>
<protein>
    <submittedName>
        <fullName evidence="9">Carbohydrate ABC transporter permease</fullName>
    </submittedName>
</protein>
<keyword evidence="2 7" id="KW-0813">Transport</keyword>
<dbReference type="OrthoDB" id="9807047at2"/>
<dbReference type="CDD" id="cd06261">
    <property type="entry name" value="TM_PBP2"/>
    <property type="match status" value="1"/>
</dbReference>
<dbReference type="RefSeq" id="WP_155700118.1">
    <property type="nucleotide sequence ID" value="NZ_CP034235.1"/>
</dbReference>
<evidence type="ECO:0000256" key="6">
    <source>
        <dbReference type="ARBA" id="ARBA00023136"/>
    </source>
</evidence>
<evidence type="ECO:0000313" key="10">
    <source>
        <dbReference type="Proteomes" id="UP000426246"/>
    </source>
</evidence>
<keyword evidence="10" id="KW-1185">Reference proteome</keyword>
<dbReference type="KEGG" id="ppsc:EHS13_09505"/>
<feature type="transmembrane region" description="Helical" evidence="7">
    <location>
        <begin position="108"/>
        <end position="131"/>
    </location>
</feature>
<feature type="transmembrane region" description="Helical" evidence="7">
    <location>
        <begin position="12"/>
        <end position="33"/>
    </location>
</feature>
<comment type="similarity">
    <text evidence="7">Belongs to the binding-protein-dependent transport system permease family.</text>
</comment>
<feature type="domain" description="ABC transmembrane type-1" evidence="8">
    <location>
        <begin position="71"/>
        <end position="260"/>
    </location>
</feature>
<name>A0A6B8RHU0_9BACL</name>
<accession>A0A6B8RHU0</accession>
<dbReference type="Gene3D" id="1.10.3720.10">
    <property type="entry name" value="MetI-like"/>
    <property type="match status" value="1"/>
</dbReference>
<feature type="transmembrane region" description="Helical" evidence="7">
    <location>
        <begin position="239"/>
        <end position="260"/>
    </location>
</feature>
<evidence type="ECO:0000313" key="9">
    <source>
        <dbReference type="EMBL" id="QGQ95103.1"/>
    </source>
</evidence>
<dbReference type="SUPFAM" id="SSF161098">
    <property type="entry name" value="MetI-like"/>
    <property type="match status" value="1"/>
</dbReference>
<dbReference type="InterPro" id="IPR000515">
    <property type="entry name" value="MetI-like"/>
</dbReference>
<evidence type="ECO:0000256" key="3">
    <source>
        <dbReference type="ARBA" id="ARBA00022475"/>
    </source>
</evidence>
<feature type="transmembrane region" description="Helical" evidence="7">
    <location>
        <begin position="75"/>
        <end position="96"/>
    </location>
</feature>
<dbReference type="GO" id="GO:0055085">
    <property type="term" value="P:transmembrane transport"/>
    <property type="evidence" value="ECO:0007669"/>
    <property type="project" value="InterPro"/>
</dbReference>
<feature type="transmembrane region" description="Helical" evidence="7">
    <location>
        <begin position="181"/>
        <end position="206"/>
    </location>
</feature>
<evidence type="ECO:0000259" key="8">
    <source>
        <dbReference type="PROSITE" id="PS50928"/>
    </source>
</evidence>
<evidence type="ECO:0000256" key="7">
    <source>
        <dbReference type="RuleBase" id="RU363032"/>
    </source>
</evidence>
<keyword evidence="6 7" id="KW-0472">Membrane</keyword>
<organism evidence="9 10">
    <name type="scientific">Paenibacillus psychroresistens</name>
    <dbReference type="NCBI Taxonomy" id="1778678"/>
    <lineage>
        <taxon>Bacteria</taxon>
        <taxon>Bacillati</taxon>
        <taxon>Bacillota</taxon>
        <taxon>Bacilli</taxon>
        <taxon>Bacillales</taxon>
        <taxon>Paenibacillaceae</taxon>
        <taxon>Paenibacillus</taxon>
    </lineage>
</organism>
<dbReference type="PANTHER" id="PTHR43744">
    <property type="entry name" value="ABC TRANSPORTER PERMEASE PROTEIN MG189-RELATED-RELATED"/>
    <property type="match status" value="1"/>
</dbReference>
<dbReference type="PANTHER" id="PTHR43744:SF8">
    <property type="entry name" value="SN-GLYCEROL-3-PHOSPHATE TRANSPORT SYSTEM PERMEASE PROTEIN UGPE"/>
    <property type="match status" value="1"/>
</dbReference>
<dbReference type="EMBL" id="CP034235">
    <property type="protein sequence ID" value="QGQ95103.1"/>
    <property type="molecule type" value="Genomic_DNA"/>
</dbReference>
<keyword evidence="3" id="KW-1003">Cell membrane</keyword>
<dbReference type="Proteomes" id="UP000426246">
    <property type="component" value="Chromosome"/>
</dbReference>
<dbReference type="AlphaFoldDB" id="A0A6B8RHU0"/>